<evidence type="ECO:0000256" key="2">
    <source>
        <dbReference type="ARBA" id="ARBA00023125"/>
    </source>
</evidence>
<dbReference type="InterPro" id="IPR008920">
    <property type="entry name" value="TF_FadR/GntR_C"/>
</dbReference>
<evidence type="ECO:0000313" key="6">
    <source>
        <dbReference type="Proteomes" id="UP000030564"/>
    </source>
</evidence>
<dbReference type="OrthoDB" id="7003764at2"/>
<dbReference type="AlphaFoldDB" id="A0A0A6DBH0"/>
<keyword evidence="1" id="KW-0805">Transcription regulation</keyword>
<dbReference type="SUPFAM" id="SSF48008">
    <property type="entry name" value="GntR ligand-binding domain-like"/>
    <property type="match status" value="1"/>
</dbReference>
<dbReference type="SUPFAM" id="SSF46785">
    <property type="entry name" value="Winged helix' DNA-binding domain"/>
    <property type="match status" value="1"/>
</dbReference>
<dbReference type="SMART" id="SM00345">
    <property type="entry name" value="HTH_GNTR"/>
    <property type="match status" value="1"/>
</dbReference>
<keyword evidence="3" id="KW-0804">Transcription</keyword>
<evidence type="ECO:0000256" key="1">
    <source>
        <dbReference type="ARBA" id="ARBA00023015"/>
    </source>
</evidence>
<dbReference type="InterPro" id="IPR036390">
    <property type="entry name" value="WH_DNA-bd_sf"/>
</dbReference>
<dbReference type="Gene3D" id="1.20.120.530">
    <property type="entry name" value="GntR ligand-binding domain-like"/>
    <property type="match status" value="1"/>
</dbReference>
<accession>A0A0A6DBH0</accession>
<dbReference type="InterPro" id="IPR000524">
    <property type="entry name" value="Tscrpt_reg_HTH_GntR"/>
</dbReference>
<dbReference type="Proteomes" id="UP000030564">
    <property type="component" value="Unassembled WGS sequence"/>
</dbReference>
<sequence>MNLSTLVTPMIRQTLSADVYAQLRDLLISGRVMPGEKLSLRSIADALGVSVMPVREAVHRLVAEQALEMAANRYIRVPVLTVSQFREITSIRLNLEGQAAARAAELVDSQALAEIEKIHEAFCAEFAKGAPDESRLITLNKELHFAIYNQADMPILLQIVESLWLRIGPIINYDLRSGTERVVQRVQASHHAAMVDALKKGDSVAACESLQDDIKSAAEFILNTGALIVADAHKPVEAD</sequence>
<dbReference type="PATRIC" id="fig|587753.9.peg.1762"/>
<proteinExistence type="predicted"/>
<name>A0A0A6DBH0_9PSED</name>
<dbReference type="Pfam" id="PF00392">
    <property type="entry name" value="GntR"/>
    <property type="match status" value="1"/>
</dbReference>
<feature type="domain" description="HTH gntR-type" evidence="4">
    <location>
        <begin position="13"/>
        <end position="80"/>
    </location>
</feature>
<dbReference type="Pfam" id="PF07729">
    <property type="entry name" value="FCD"/>
    <property type="match status" value="1"/>
</dbReference>
<gene>
    <name evidence="5" type="ORF">NZ35_18230</name>
</gene>
<evidence type="ECO:0000256" key="3">
    <source>
        <dbReference type="ARBA" id="ARBA00023163"/>
    </source>
</evidence>
<dbReference type="InterPro" id="IPR036388">
    <property type="entry name" value="WH-like_DNA-bd_sf"/>
</dbReference>
<dbReference type="PANTHER" id="PTHR43537:SF39">
    <property type="entry name" value="HTH-TYPE TRANSCRIPTIONAL REGULATOR MCBR"/>
    <property type="match status" value="1"/>
</dbReference>
<dbReference type="SMART" id="SM00895">
    <property type="entry name" value="FCD"/>
    <property type="match status" value="1"/>
</dbReference>
<dbReference type="GO" id="GO:0003700">
    <property type="term" value="F:DNA-binding transcription factor activity"/>
    <property type="evidence" value="ECO:0007669"/>
    <property type="project" value="InterPro"/>
</dbReference>
<protein>
    <submittedName>
        <fullName evidence="5">Transcriptional regulator</fullName>
    </submittedName>
</protein>
<dbReference type="InterPro" id="IPR011711">
    <property type="entry name" value="GntR_C"/>
</dbReference>
<evidence type="ECO:0000259" key="4">
    <source>
        <dbReference type="PROSITE" id="PS50949"/>
    </source>
</evidence>
<dbReference type="PROSITE" id="PS50949">
    <property type="entry name" value="HTH_GNTR"/>
    <property type="match status" value="1"/>
</dbReference>
<dbReference type="PANTHER" id="PTHR43537">
    <property type="entry name" value="TRANSCRIPTIONAL REGULATOR, GNTR FAMILY"/>
    <property type="match status" value="1"/>
</dbReference>
<dbReference type="GO" id="GO:0003677">
    <property type="term" value="F:DNA binding"/>
    <property type="evidence" value="ECO:0007669"/>
    <property type="project" value="UniProtKB-KW"/>
</dbReference>
<evidence type="ECO:0000313" key="5">
    <source>
        <dbReference type="EMBL" id="KHA71854.1"/>
    </source>
</evidence>
<keyword evidence="2" id="KW-0238">DNA-binding</keyword>
<dbReference type="Gene3D" id="1.10.10.10">
    <property type="entry name" value="Winged helix-like DNA-binding domain superfamily/Winged helix DNA-binding domain"/>
    <property type="match status" value="1"/>
</dbReference>
<organism evidence="5 6">
    <name type="scientific">Pseudomonas chlororaphis</name>
    <dbReference type="NCBI Taxonomy" id="587753"/>
    <lineage>
        <taxon>Bacteria</taxon>
        <taxon>Pseudomonadati</taxon>
        <taxon>Pseudomonadota</taxon>
        <taxon>Gammaproteobacteria</taxon>
        <taxon>Pseudomonadales</taxon>
        <taxon>Pseudomonadaceae</taxon>
        <taxon>Pseudomonas</taxon>
    </lineage>
</organism>
<dbReference type="EMBL" id="JSFK01000018">
    <property type="protein sequence ID" value="KHA71854.1"/>
    <property type="molecule type" value="Genomic_DNA"/>
</dbReference>
<reference evidence="5 6" key="1">
    <citation type="submission" date="2014-10" db="EMBL/GenBank/DDBJ databases">
        <title>Draft genome sequence of Pseudomonas chlororaphis EA105.</title>
        <authorList>
            <person name="McCully L.M."/>
            <person name="Bitzer A.S."/>
            <person name="Spence C."/>
            <person name="Bais H."/>
            <person name="Silby M.W."/>
        </authorList>
    </citation>
    <scope>NUCLEOTIDE SEQUENCE [LARGE SCALE GENOMIC DNA]</scope>
    <source>
        <strain evidence="5 6">EA105</strain>
    </source>
</reference>
<comment type="caution">
    <text evidence="5">The sequence shown here is derived from an EMBL/GenBank/DDBJ whole genome shotgun (WGS) entry which is preliminary data.</text>
</comment>